<feature type="region of interest" description="Disordered" evidence="1">
    <location>
        <begin position="818"/>
        <end position="837"/>
    </location>
</feature>
<evidence type="ECO:0008006" key="6">
    <source>
        <dbReference type="Google" id="ProtNLM"/>
    </source>
</evidence>
<keyword evidence="2" id="KW-1133">Transmembrane helix</keyword>
<keyword evidence="2" id="KW-0812">Transmembrane</keyword>
<protein>
    <recommendedName>
        <fullName evidence="6">Right handed beta helix domain-containing protein</fullName>
    </recommendedName>
</protein>
<feature type="transmembrane region" description="Helical" evidence="2">
    <location>
        <begin position="780"/>
        <end position="803"/>
    </location>
</feature>
<organism evidence="4 5">
    <name type="scientific">Tritrichomonas musculus</name>
    <dbReference type="NCBI Taxonomy" id="1915356"/>
    <lineage>
        <taxon>Eukaryota</taxon>
        <taxon>Metamonada</taxon>
        <taxon>Parabasalia</taxon>
        <taxon>Tritrichomonadida</taxon>
        <taxon>Tritrichomonadidae</taxon>
        <taxon>Tritrichomonas</taxon>
    </lineage>
</organism>
<dbReference type="PANTHER" id="PTHR31318">
    <property type="entry name" value="EXPRESSED PROTEIN-RELATED"/>
    <property type="match status" value="1"/>
</dbReference>
<dbReference type="SUPFAM" id="SSF51126">
    <property type="entry name" value="Pectin lyase-like"/>
    <property type="match status" value="2"/>
</dbReference>
<evidence type="ECO:0000256" key="1">
    <source>
        <dbReference type="SAM" id="MobiDB-lite"/>
    </source>
</evidence>
<proteinExistence type="predicted"/>
<dbReference type="PANTHER" id="PTHR31318:SF2">
    <property type="entry name" value="PECTIN LYASE-LIKE FAMILY PROTEIN-RELATED"/>
    <property type="match status" value="1"/>
</dbReference>
<reference evidence="4 5" key="1">
    <citation type="submission" date="2024-04" db="EMBL/GenBank/DDBJ databases">
        <title>Tritrichomonas musculus Genome.</title>
        <authorList>
            <person name="Alves-Ferreira E."/>
            <person name="Grigg M."/>
            <person name="Lorenzi H."/>
            <person name="Galac M."/>
        </authorList>
    </citation>
    <scope>NUCLEOTIDE SEQUENCE [LARGE SCALE GENOMIC DNA]</scope>
    <source>
        <strain evidence="4 5">EAF2021</strain>
    </source>
</reference>
<dbReference type="EMBL" id="JAPFFF010000018">
    <property type="protein sequence ID" value="KAK8861066.1"/>
    <property type="molecule type" value="Genomic_DNA"/>
</dbReference>
<dbReference type="Proteomes" id="UP001470230">
    <property type="component" value="Unassembled WGS sequence"/>
</dbReference>
<feature type="chain" id="PRO_5046381284" description="Right handed beta helix domain-containing protein" evidence="3">
    <location>
        <begin position="19"/>
        <end position="837"/>
    </location>
</feature>
<keyword evidence="3" id="KW-0732">Signal</keyword>
<name>A0ABR2IDH5_9EUKA</name>
<sequence length="837" mass="91025">MLFLASLILFQIHRVVNPNDVQRGEHTVITENTVIHDVNVESTDCQSGKQENGGLYLIEAPASSVNFTNCKFSHCFTVQYTLKDIYGGVLYFSNIENTFISNSSFTNCSSPSGGAVGLSNVSLAVFENTNFTQNSAIYYMFIAVYGNGGAICFDKTNGCSFILDGCLFDSNVASTGAAIYTDPNLDELLVKDCLFINNIDQHYPGAAIRAGVDIYTTPVKKASLISSKFINNSNVEGSDYHLGSTIYMRVIDFTFKNCDFSKNHGVESVNCPVMALKFVSLDPINEVLIDSCTFSENIGSLLRIEGECIDSVSVYNCIIVNNTFIDKGAFFGDPLPPAFTYENCIFTNNTGNKNTCHSLNIPSGHIRRTKIISSIFNAKGIKTSGPSVLIESFTEILNTSFTNHKDSTLSIKVSNAELSIKSITFTNNSCTDPLAGNDGLLCEGSNVSFSNNDLTQKIVIKSANTVVFNNSLISRFGVEIEASFINVVDSTIFSLSGKSSILLTGINHIFAKNITCYENSVNYLQFSGTNNQSQISILNSSFKYSPIQVSNAGIVCINGSQFNLCLGNLKGGALSIDNHVLQASIYKCAFTECQSKVQIGGAIYADIISLFTLELTSFDKCKSTKSGSCLYLYGGERSTINNCTFHNDDENNAASVYISDKSEDCQTIFVNGCFSSDAVQSSNDDVLVRHIYSASLGIVSFNYPMCFDRSKEESVFFEKGQDADKGYNCYNCLDCGKMPRPEPTSIPTGSPVPPTIVPTEVPTPTDDDSDSGNKKLKTPVIVGIVIGCVVIIIIIIVIIIIVVRRKNAAQELDPTQLIPSKSPLQLNTQENLPDNNE</sequence>
<evidence type="ECO:0000313" key="4">
    <source>
        <dbReference type="EMBL" id="KAK8861066.1"/>
    </source>
</evidence>
<feature type="region of interest" description="Disordered" evidence="1">
    <location>
        <begin position="742"/>
        <end position="773"/>
    </location>
</feature>
<comment type="caution">
    <text evidence="4">The sequence shown here is derived from an EMBL/GenBank/DDBJ whole genome shotgun (WGS) entry which is preliminary data.</text>
</comment>
<keyword evidence="5" id="KW-1185">Reference proteome</keyword>
<evidence type="ECO:0000256" key="3">
    <source>
        <dbReference type="SAM" id="SignalP"/>
    </source>
</evidence>
<keyword evidence="2" id="KW-0472">Membrane</keyword>
<evidence type="ECO:0000313" key="5">
    <source>
        <dbReference type="Proteomes" id="UP001470230"/>
    </source>
</evidence>
<gene>
    <name evidence="4" type="ORF">M9Y10_012760</name>
</gene>
<evidence type="ECO:0000256" key="2">
    <source>
        <dbReference type="SAM" id="Phobius"/>
    </source>
</evidence>
<feature type="signal peptide" evidence="3">
    <location>
        <begin position="1"/>
        <end position="18"/>
    </location>
</feature>
<dbReference type="InterPro" id="IPR011050">
    <property type="entry name" value="Pectin_lyase_fold/virulence"/>
</dbReference>
<accession>A0ABR2IDH5</accession>